<name>A0A9W8DXB2_9FUNG</name>
<evidence type="ECO:0000313" key="15">
    <source>
        <dbReference type="Proteomes" id="UP001150538"/>
    </source>
</evidence>
<evidence type="ECO:0000259" key="13">
    <source>
        <dbReference type="Pfam" id="PF12922"/>
    </source>
</evidence>
<sequence>MFNLHDQLIKLENEEPEIENEYDFINTETAKTKRALNSLTDQLVESNRAINDPEVFDVLQSFSRDLRGLDGKVIARGMDAIIAGLESEIQYLSKNIENKAVDTSSHGEILDRYAYILQWVIDGLESETTSNQGNTGLSRTKGRKTAKRAEKNLLVCEIVPGWGSKAVELFSAVRQLFNLRLSRLWGSTPERDSFIEVFIRIANKILENTAYLKNPELQSQLFHILCICVVHYNKVYNIATMVTQSIQHYDHLGEPLAVLLKMCTEQYEVTQLADEVLRGMANKEFSTVHDRSGPKNLASFIISLSEQSPKTMIRHIGVFVHYLDSDSHLMRSAIIEIIGNLIIFLAEQEQTEITRNQIIEYFDILEQRFCDIHFLVRAKVLQVCQRLCSIKAKFPKQRPRLVDLVIKRLHDKTSSVRKHAVRAMIALLETHPFIMDGGELVIEHLEEQSEKINKELEALTKKASQKIRNPEKSQSSPKYKESGDDEDEDEDEDEEQVPEKDKENEEAINEQGEERDSAVGTKDDNVPEFTPEDANRVMELQMRQRYYRDAMYFVRQVQGAIPTLCDLLGSTNKQEVMEGINFFVAAARYRIAGAQQGIRRMSHLIWQPSGNNANEETKGIHAKLIESYYQLYLTPDPRATLQENTNRITKNLITLTFNATLAELTSLEALLKAMMNEGYIADEVIQKLRNVYGYTKKNLPAAQRRGAILVLSMLAKAQPSIVTDDIDFYLKVGLGTYGHEDLLVAKYTCIALQSLVDSPNFISRDVEEIEIKRLPMNNPIFQRLSQILRLSCHDLEWFPAAEQAINSIYSLGDKPSELATSLLKDQFNNVLRAIKEDNPTDSGNGSADSTTIDGTTNNQNNETDGDEMDVENDDEATIKASPKIGSFVDSWELSKLLFMVGHIAIKEIVLIELIESNLKNQKSKRDAEKKNEGISEQDEELNQVAGTTEDDIGEAIASIREREFLHTPSSLLANYAPLVIHVCSSPATYGDQTLQVHAITALAKLMCVSSSFCEQHLPLLLNILKRSNSPVIRSNIAIALGDITVCFSNLMGENVHFLYEPLRDTDLKVKRSMLMVLTHLILNGMIKVKGQLGEMAKCLEDPDPRVADLSKLFFSELSSKDNAIYNNLPDIISSLSTSDGGVSEENFARIMKFLFEFIKDKDRQAENVVEKLCQRFRATTEPRQWRDISYCLSLLPFKSERSVRRLLDGFSCYQETLSDNTVHKNLSDIVVKLRSQSFQKQDTKIIVEELALKITQGRARATGEELADEASGINSEQANLAMAQSYDNMDVYSDDEL</sequence>
<gene>
    <name evidence="14" type="primary">cnd1</name>
    <name evidence="14" type="ORF">H4219_000466</name>
</gene>
<dbReference type="PANTHER" id="PTHR14222">
    <property type="entry name" value="CONDENSIN"/>
    <property type="match status" value="1"/>
</dbReference>
<feature type="domain" description="Condensin complex subunit 1 N-terminal" evidence="13">
    <location>
        <begin position="75"/>
        <end position="237"/>
    </location>
</feature>
<evidence type="ECO:0000256" key="3">
    <source>
        <dbReference type="ARBA" id="ARBA00009606"/>
    </source>
</evidence>
<protein>
    <recommendedName>
        <fullName evidence="10">Condensin complex subunit 1</fullName>
    </recommendedName>
</protein>
<comment type="caution">
    <text evidence="14">The sequence shown here is derived from an EMBL/GenBank/DDBJ whole genome shotgun (WGS) entry which is preliminary data.</text>
</comment>
<dbReference type="GO" id="GO:0005634">
    <property type="term" value="C:nucleus"/>
    <property type="evidence" value="ECO:0007669"/>
    <property type="project" value="UniProtKB-SubCell"/>
</dbReference>
<dbReference type="InterPro" id="IPR032682">
    <property type="entry name" value="Cnd1_C"/>
</dbReference>
<dbReference type="GO" id="GO:0051301">
    <property type="term" value="P:cell division"/>
    <property type="evidence" value="ECO:0007669"/>
    <property type="project" value="UniProtKB-KW"/>
</dbReference>
<dbReference type="Pfam" id="PF12922">
    <property type="entry name" value="Cnd1_N"/>
    <property type="match status" value="1"/>
</dbReference>
<evidence type="ECO:0000256" key="11">
    <source>
        <dbReference type="SAM" id="MobiDB-lite"/>
    </source>
</evidence>
<evidence type="ECO:0000256" key="10">
    <source>
        <dbReference type="PIRNR" id="PIRNR017127"/>
    </source>
</evidence>
<dbReference type="GO" id="GO:0010032">
    <property type="term" value="P:meiotic chromosome condensation"/>
    <property type="evidence" value="ECO:0007669"/>
    <property type="project" value="TreeGrafter"/>
</dbReference>
<evidence type="ECO:0000256" key="9">
    <source>
        <dbReference type="ARBA" id="ARBA00023306"/>
    </source>
</evidence>
<comment type="similarity">
    <text evidence="3 10">Belongs to the CND1 (condensin subunit 1) family.</text>
</comment>
<feature type="compositionally biased region" description="Basic and acidic residues" evidence="11">
    <location>
        <begin position="923"/>
        <end position="933"/>
    </location>
</feature>
<keyword evidence="7 10" id="KW-0226">DNA condensation</keyword>
<evidence type="ECO:0000256" key="7">
    <source>
        <dbReference type="ARBA" id="ARBA00023067"/>
    </source>
</evidence>
<dbReference type="InterPro" id="IPR016024">
    <property type="entry name" value="ARM-type_fold"/>
</dbReference>
<evidence type="ECO:0000256" key="6">
    <source>
        <dbReference type="ARBA" id="ARBA00022776"/>
    </source>
</evidence>
<keyword evidence="5 10" id="KW-0132">Cell division</keyword>
<dbReference type="Pfam" id="PF12717">
    <property type="entry name" value="Cnd1"/>
    <property type="match status" value="1"/>
</dbReference>
<dbReference type="SUPFAM" id="SSF48371">
    <property type="entry name" value="ARM repeat"/>
    <property type="match status" value="1"/>
</dbReference>
<feature type="compositionally biased region" description="Basic and acidic residues" evidence="11">
    <location>
        <begin position="512"/>
        <end position="525"/>
    </location>
</feature>
<keyword evidence="9 10" id="KW-0131">Cell cycle</keyword>
<dbReference type="Gene3D" id="1.25.10.10">
    <property type="entry name" value="Leucine-rich Repeat Variant"/>
    <property type="match status" value="2"/>
</dbReference>
<dbReference type="InterPro" id="IPR011989">
    <property type="entry name" value="ARM-like"/>
</dbReference>
<dbReference type="EMBL" id="JANBPU010000003">
    <property type="protein sequence ID" value="KAJ1921733.1"/>
    <property type="molecule type" value="Genomic_DNA"/>
</dbReference>
<dbReference type="InterPro" id="IPR026971">
    <property type="entry name" value="CND1/NCAPD3"/>
</dbReference>
<reference evidence="14" key="1">
    <citation type="submission" date="2022-07" db="EMBL/GenBank/DDBJ databases">
        <title>Phylogenomic reconstructions and comparative analyses of Kickxellomycotina fungi.</title>
        <authorList>
            <person name="Reynolds N.K."/>
            <person name="Stajich J.E."/>
            <person name="Barry K."/>
            <person name="Grigoriev I.V."/>
            <person name="Crous P."/>
            <person name="Smith M.E."/>
        </authorList>
    </citation>
    <scope>NUCLEOTIDE SEQUENCE</scope>
    <source>
        <strain evidence="14">NBRC 100468</strain>
    </source>
</reference>
<comment type="subcellular location">
    <subcellularLocation>
        <location evidence="2">Chromosome</location>
    </subcellularLocation>
    <subcellularLocation>
        <location evidence="1">Nucleus</location>
    </subcellularLocation>
</comment>
<dbReference type="PIRSF" id="PIRSF017127">
    <property type="entry name" value="Condensin_D2"/>
    <property type="match status" value="1"/>
</dbReference>
<dbReference type="GO" id="GO:0000796">
    <property type="term" value="C:condensin complex"/>
    <property type="evidence" value="ECO:0007669"/>
    <property type="project" value="TreeGrafter"/>
</dbReference>
<evidence type="ECO:0000256" key="8">
    <source>
        <dbReference type="ARBA" id="ARBA00023242"/>
    </source>
</evidence>
<dbReference type="GO" id="GO:0007076">
    <property type="term" value="P:mitotic chromosome condensation"/>
    <property type="evidence" value="ECO:0007669"/>
    <property type="project" value="InterPro"/>
</dbReference>
<accession>A0A9W8DXB2</accession>
<feature type="region of interest" description="Disordered" evidence="11">
    <location>
        <begin position="462"/>
        <end position="534"/>
    </location>
</feature>
<evidence type="ECO:0000256" key="5">
    <source>
        <dbReference type="ARBA" id="ARBA00022618"/>
    </source>
</evidence>
<evidence type="ECO:0000256" key="4">
    <source>
        <dbReference type="ARBA" id="ARBA00022454"/>
    </source>
</evidence>
<organism evidence="14 15">
    <name type="scientific">Mycoemilia scoparia</name>
    <dbReference type="NCBI Taxonomy" id="417184"/>
    <lineage>
        <taxon>Eukaryota</taxon>
        <taxon>Fungi</taxon>
        <taxon>Fungi incertae sedis</taxon>
        <taxon>Zoopagomycota</taxon>
        <taxon>Kickxellomycotina</taxon>
        <taxon>Kickxellomycetes</taxon>
        <taxon>Kickxellales</taxon>
        <taxon>Kickxellaceae</taxon>
        <taxon>Mycoemilia</taxon>
    </lineage>
</organism>
<evidence type="ECO:0000256" key="1">
    <source>
        <dbReference type="ARBA" id="ARBA00004123"/>
    </source>
</evidence>
<keyword evidence="15" id="KW-1185">Reference proteome</keyword>
<evidence type="ECO:0000256" key="2">
    <source>
        <dbReference type="ARBA" id="ARBA00004286"/>
    </source>
</evidence>
<feature type="domain" description="Condensin complex subunit 1 C-terminal" evidence="12">
    <location>
        <begin position="1031"/>
        <end position="1193"/>
    </location>
</feature>
<evidence type="ECO:0000313" key="14">
    <source>
        <dbReference type="EMBL" id="KAJ1921733.1"/>
    </source>
</evidence>
<dbReference type="InterPro" id="IPR024324">
    <property type="entry name" value="Condensin_cplx_su1_N"/>
</dbReference>
<dbReference type="PANTHER" id="PTHR14222:SF2">
    <property type="entry name" value="CONDENSIN COMPLEX SUBUNIT 1"/>
    <property type="match status" value="1"/>
</dbReference>
<comment type="function">
    <text evidence="10">Regulatory subunit of the condensin complex, a complex required for conversion of interphase chromatin into mitotic-like condense chromosomes. The condensin complex probably introduces positive supercoils into relaxed DNA in the presence of type I topoisomerases and converts nicked DNA into positive knotted forms in the presence of type II topoisomerases.</text>
</comment>
<feature type="region of interest" description="Disordered" evidence="11">
    <location>
        <begin position="834"/>
        <end position="871"/>
    </location>
</feature>
<dbReference type="OrthoDB" id="436262at2759"/>
<keyword evidence="6 10" id="KW-0498">Mitosis</keyword>
<dbReference type="GO" id="GO:0042393">
    <property type="term" value="F:histone binding"/>
    <property type="evidence" value="ECO:0007669"/>
    <property type="project" value="TreeGrafter"/>
</dbReference>
<dbReference type="InterPro" id="IPR007673">
    <property type="entry name" value="Condensin_cplx_su1"/>
</dbReference>
<feature type="region of interest" description="Disordered" evidence="11">
    <location>
        <begin position="921"/>
        <end position="942"/>
    </location>
</feature>
<feature type="compositionally biased region" description="Acidic residues" evidence="11">
    <location>
        <begin position="483"/>
        <end position="496"/>
    </location>
</feature>
<dbReference type="GO" id="GO:0000779">
    <property type="term" value="C:condensed chromosome, centromeric region"/>
    <property type="evidence" value="ECO:0007669"/>
    <property type="project" value="TreeGrafter"/>
</dbReference>
<proteinExistence type="inferred from homology"/>
<feature type="compositionally biased region" description="Polar residues" evidence="11">
    <location>
        <begin position="840"/>
        <end position="862"/>
    </location>
</feature>
<keyword evidence="4" id="KW-0158">Chromosome</keyword>
<evidence type="ECO:0000259" key="12">
    <source>
        <dbReference type="Pfam" id="PF12717"/>
    </source>
</evidence>
<keyword evidence="8" id="KW-0539">Nucleus</keyword>
<dbReference type="Proteomes" id="UP001150538">
    <property type="component" value="Unassembled WGS sequence"/>
</dbReference>